<protein>
    <submittedName>
        <fullName evidence="1">Uncharacterized protein</fullName>
    </submittedName>
</protein>
<gene>
    <name evidence="1" type="ORF">Rhe02_57270</name>
</gene>
<accession>A0A8J3VIJ4</accession>
<sequence>METPDREEEMSTGILGGDVAQIQEHAAAYRVLGDSLVACGTNIVSTTDNAVAGLQEQISGAQMAVVSALQSVSQESRSVMSSFGGIQWTGANRAQAEEVGIELDARVTETTAQVQELFDAFRADLARLGAQLTDVAAQFNTVAAAAAESAGSLGHAMNAQAMQLNDVMNTGIVRV</sequence>
<organism evidence="1 2">
    <name type="scientific">Rhizocola hellebori</name>
    <dbReference type="NCBI Taxonomy" id="1392758"/>
    <lineage>
        <taxon>Bacteria</taxon>
        <taxon>Bacillati</taxon>
        <taxon>Actinomycetota</taxon>
        <taxon>Actinomycetes</taxon>
        <taxon>Micromonosporales</taxon>
        <taxon>Micromonosporaceae</taxon>
        <taxon>Rhizocola</taxon>
    </lineage>
</organism>
<reference evidence="1" key="1">
    <citation type="submission" date="2021-01" db="EMBL/GenBank/DDBJ databases">
        <title>Whole genome shotgun sequence of Rhizocola hellebori NBRC 109834.</title>
        <authorList>
            <person name="Komaki H."/>
            <person name="Tamura T."/>
        </authorList>
    </citation>
    <scope>NUCLEOTIDE SEQUENCE</scope>
    <source>
        <strain evidence="1">NBRC 109834</strain>
    </source>
</reference>
<evidence type="ECO:0000313" key="2">
    <source>
        <dbReference type="Proteomes" id="UP000612899"/>
    </source>
</evidence>
<comment type="caution">
    <text evidence="1">The sequence shown here is derived from an EMBL/GenBank/DDBJ whole genome shotgun (WGS) entry which is preliminary data.</text>
</comment>
<dbReference type="Proteomes" id="UP000612899">
    <property type="component" value="Unassembled WGS sequence"/>
</dbReference>
<keyword evidence="2" id="KW-1185">Reference proteome</keyword>
<proteinExistence type="predicted"/>
<dbReference type="AlphaFoldDB" id="A0A8J3VIJ4"/>
<evidence type="ECO:0000313" key="1">
    <source>
        <dbReference type="EMBL" id="GIH07660.1"/>
    </source>
</evidence>
<name>A0A8J3VIJ4_9ACTN</name>
<dbReference type="EMBL" id="BONY01000039">
    <property type="protein sequence ID" value="GIH07660.1"/>
    <property type="molecule type" value="Genomic_DNA"/>
</dbReference>